<dbReference type="Proteomes" id="UP001501074">
    <property type="component" value="Unassembled WGS sequence"/>
</dbReference>
<accession>A0ABP6Z9D9</accession>
<dbReference type="EMBL" id="BAAAZO010000002">
    <property type="protein sequence ID" value="GAA3602310.1"/>
    <property type="molecule type" value="Genomic_DNA"/>
</dbReference>
<protein>
    <submittedName>
        <fullName evidence="2">Uncharacterized protein</fullName>
    </submittedName>
</protein>
<sequence>MTGFPERSFGRRPQARGRLGKEERTVGWAQPVIAVEATGAEFSGRGGDISTVAFRDGTLVVLVSATHADGGSADSDERDLRRHIVQFNGEDAAQKTAWRAGADGCRRWINDGSTFNCLKYDAGMQGPDDLPGGALTSTSTSSTSGPSAGPTPWATAVSWRSART</sequence>
<feature type="region of interest" description="Disordered" evidence="1">
    <location>
        <begin position="1"/>
        <end position="24"/>
    </location>
</feature>
<feature type="region of interest" description="Disordered" evidence="1">
    <location>
        <begin position="128"/>
        <end position="164"/>
    </location>
</feature>
<organism evidence="2 3">
    <name type="scientific">Kineosporia mesophila</name>
    <dbReference type="NCBI Taxonomy" id="566012"/>
    <lineage>
        <taxon>Bacteria</taxon>
        <taxon>Bacillati</taxon>
        <taxon>Actinomycetota</taxon>
        <taxon>Actinomycetes</taxon>
        <taxon>Kineosporiales</taxon>
        <taxon>Kineosporiaceae</taxon>
        <taxon>Kineosporia</taxon>
    </lineage>
</organism>
<name>A0ABP6Z9D9_9ACTN</name>
<proteinExistence type="predicted"/>
<feature type="compositionally biased region" description="Low complexity" evidence="1">
    <location>
        <begin position="130"/>
        <end position="152"/>
    </location>
</feature>
<reference evidence="3" key="1">
    <citation type="journal article" date="2019" name="Int. J. Syst. Evol. Microbiol.">
        <title>The Global Catalogue of Microorganisms (GCM) 10K type strain sequencing project: providing services to taxonomists for standard genome sequencing and annotation.</title>
        <authorList>
            <consortium name="The Broad Institute Genomics Platform"/>
            <consortium name="The Broad Institute Genome Sequencing Center for Infectious Disease"/>
            <person name="Wu L."/>
            <person name="Ma J."/>
        </authorList>
    </citation>
    <scope>NUCLEOTIDE SEQUENCE [LARGE SCALE GENOMIC DNA]</scope>
    <source>
        <strain evidence="3">JCM 16902</strain>
    </source>
</reference>
<gene>
    <name evidence="2" type="ORF">GCM10022223_17600</name>
</gene>
<evidence type="ECO:0000313" key="3">
    <source>
        <dbReference type="Proteomes" id="UP001501074"/>
    </source>
</evidence>
<evidence type="ECO:0000256" key="1">
    <source>
        <dbReference type="SAM" id="MobiDB-lite"/>
    </source>
</evidence>
<evidence type="ECO:0000313" key="2">
    <source>
        <dbReference type="EMBL" id="GAA3602310.1"/>
    </source>
</evidence>
<keyword evidence="3" id="KW-1185">Reference proteome</keyword>
<comment type="caution">
    <text evidence="2">The sequence shown here is derived from an EMBL/GenBank/DDBJ whole genome shotgun (WGS) entry which is preliminary data.</text>
</comment>